<sequence>MNLHSIESLMADIEEEDPLDLGDLAIDETEARRLMASHFCEIDERLSEHGLDAEARLEIMAAIAAHTMTENMILHLGRLRASSGDDFHAWMRRHGIG</sequence>
<accession>A1K4X7</accession>
<proteinExistence type="predicted"/>
<dbReference type="RefSeq" id="WP_011764998.1">
    <property type="nucleotide sequence ID" value="NC_008702.1"/>
</dbReference>
<dbReference type="KEGG" id="azo:azo1265"/>
<dbReference type="AlphaFoldDB" id="A1K4X7"/>
<name>A1K4X7_AZOSB</name>
<gene>
    <name evidence="1" type="ordered locus">azo1265</name>
</gene>
<keyword evidence="2" id="KW-1185">Reference proteome</keyword>
<dbReference type="STRING" id="62928.azo1265"/>
<reference evidence="1 2" key="1">
    <citation type="journal article" date="2006" name="Nat. Biotechnol.">
        <title>Complete genome of the mutualistic, N2-fixing grass endophyte Azoarcus sp. strain BH72.</title>
        <authorList>
            <person name="Krause A."/>
            <person name="Ramakumar A."/>
            <person name="Bartels D."/>
            <person name="Battistoni F."/>
            <person name="Bekel T."/>
            <person name="Boch J."/>
            <person name="Boehm M."/>
            <person name="Friedrich F."/>
            <person name="Hurek T."/>
            <person name="Krause L."/>
            <person name="Linke B."/>
            <person name="McHardy A.C."/>
            <person name="Sarkar A."/>
            <person name="Schneiker S."/>
            <person name="Syed A.A."/>
            <person name="Thauer R."/>
            <person name="Vorhoelter F.-J."/>
            <person name="Weidner S."/>
            <person name="Puehler A."/>
            <person name="Reinhold-Hurek B."/>
            <person name="Kaiser O."/>
            <person name="Goesmann A."/>
        </authorList>
    </citation>
    <scope>NUCLEOTIDE SEQUENCE [LARGE SCALE GENOMIC DNA]</scope>
    <source>
        <strain evidence="1 2">BH72</strain>
    </source>
</reference>
<protein>
    <submittedName>
        <fullName evidence="1">Uncharacterized protein</fullName>
    </submittedName>
</protein>
<dbReference type="OrthoDB" id="8565165at2"/>
<evidence type="ECO:0000313" key="2">
    <source>
        <dbReference type="Proteomes" id="UP000002588"/>
    </source>
</evidence>
<dbReference type="HOGENOM" id="CLU_2340787_0_0_4"/>
<dbReference type="EMBL" id="AM406670">
    <property type="protein sequence ID" value="CAL93882.1"/>
    <property type="molecule type" value="Genomic_DNA"/>
</dbReference>
<dbReference type="Proteomes" id="UP000002588">
    <property type="component" value="Chromosome"/>
</dbReference>
<evidence type="ECO:0000313" key="1">
    <source>
        <dbReference type="EMBL" id="CAL93882.1"/>
    </source>
</evidence>
<organism evidence="1 2">
    <name type="scientific">Azoarcus sp. (strain BH72)</name>
    <dbReference type="NCBI Taxonomy" id="418699"/>
    <lineage>
        <taxon>Bacteria</taxon>
        <taxon>Pseudomonadati</taxon>
        <taxon>Pseudomonadota</taxon>
        <taxon>Betaproteobacteria</taxon>
        <taxon>Rhodocyclales</taxon>
        <taxon>Zoogloeaceae</taxon>
        <taxon>Azoarcus</taxon>
    </lineage>
</organism>
<dbReference type="KEGG" id="aoa:dqs_1380"/>